<keyword evidence="1 2" id="KW-0238">DNA-binding</keyword>
<dbReference type="InterPro" id="IPR011344">
    <property type="entry name" value="ssDNA-bd"/>
</dbReference>
<dbReference type="GO" id="GO:0009295">
    <property type="term" value="C:nucleoid"/>
    <property type="evidence" value="ECO:0007669"/>
    <property type="project" value="TreeGrafter"/>
</dbReference>
<dbReference type="InterPro" id="IPR012340">
    <property type="entry name" value="NA-bd_OB-fold"/>
</dbReference>
<dbReference type="SUPFAM" id="SSF50249">
    <property type="entry name" value="Nucleic acid-binding proteins"/>
    <property type="match status" value="1"/>
</dbReference>
<evidence type="ECO:0000256" key="2">
    <source>
        <dbReference type="HAMAP-Rule" id="MF_00984"/>
    </source>
</evidence>
<reference evidence="5 6" key="1">
    <citation type="submission" date="2018-06" db="EMBL/GenBank/DDBJ databases">
        <authorList>
            <consortium name="Pathogen Informatics"/>
            <person name="Doyle S."/>
        </authorList>
    </citation>
    <scope>NUCLEOTIDE SEQUENCE [LARGE SCALE GENOMIC DNA]</scope>
    <source>
        <strain evidence="5 6">NCTC11801</strain>
    </source>
</reference>
<dbReference type="CDD" id="cd04496">
    <property type="entry name" value="SSB_OBF"/>
    <property type="match status" value="1"/>
</dbReference>
<organism evidence="5 6">
    <name type="scientific">Providencia rettgeri</name>
    <dbReference type="NCBI Taxonomy" id="587"/>
    <lineage>
        <taxon>Bacteria</taxon>
        <taxon>Pseudomonadati</taxon>
        <taxon>Pseudomonadota</taxon>
        <taxon>Gammaproteobacteria</taxon>
        <taxon>Enterobacterales</taxon>
        <taxon>Morganellaceae</taxon>
        <taxon>Providencia</taxon>
    </lineage>
</organism>
<dbReference type="EMBL" id="UGTZ01000001">
    <property type="protein sequence ID" value="SUC29699.1"/>
    <property type="molecule type" value="Genomic_DNA"/>
</dbReference>
<dbReference type="FunFam" id="2.40.50.140:FF:000065">
    <property type="entry name" value="Single-stranded DNA-binding protein"/>
    <property type="match status" value="1"/>
</dbReference>
<comment type="subunit">
    <text evidence="2">Homotetramer.</text>
</comment>
<sequence length="176" mass="19049">MASRGVNKVILIGNLGQDPEIRYMPNGGAVANLTLATSESWRDKQTGEMREKTEWHRVVIFGKLAEVAGEYLKKGSQVYIEGSLQTRKWQDQSGQDRYTTEVVVNIGGSMQMLGGRGGDAPSQGQGGQGGWGQPQQPQAAQQFSGGGAPAARPSAPAPQTNEHQWILMTIFRSNSY</sequence>
<evidence type="ECO:0000256" key="4">
    <source>
        <dbReference type="SAM" id="MobiDB-lite"/>
    </source>
</evidence>
<feature type="compositionally biased region" description="Low complexity" evidence="4">
    <location>
        <begin position="133"/>
        <end position="158"/>
    </location>
</feature>
<proteinExistence type="inferred from homology"/>
<protein>
    <recommendedName>
        <fullName evidence="2 3">Single-stranded DNA-binding protein</fullName>
        <shortName evidence="2">SSB</shortName>
    </recommendedName>
</protein>
<dbReference type="GO" id="GO:0003697">
    <property type="term" value="F:single-stranded DNA binding"/>
    <property type="evidence" value="ECO:0007669"/>
    <property type="project" value="UniProtKB-UniRule"/>
</dbReference>
<name>A0A379FLU9_PRORE</name>
<dbReference type="PROSITE" id="PS50935">
    <property type="entry name" value="SSB"/>
    <property type="match status" value="1"/>
</dbReference>
<dbReference type="PANTHER" id="PTHR10302">
    <property type="entry name" value="SINGLE-STRANDED DNA-BINDING PROTEIN"/>
    <property type="match status" value="1"/>
</dbReference>
<accession>A0A379FLU9</accession>
<evidence type="ECO:0000256" key="3">
    <source>
        <dbReference type="RuleBase" id="RU000524"/>
    </source>
</evidence>
<dbReference type="PANTHER" id="PTHR10302:SF27">
    <property type="entry name" value="SINGLE-STRANDED DNA-BINDING PROTEIN"/>
    <property type="match status" value="1"/>
</dbReference>
<dbReference type="GO" id="GO:0006260">
    <property type="term" value="P:DNA replication"/>
    <property type="evidence" value="ECO:0007669"/>
    <property type="project" value="InterPro"/>
</dbReference>
<dbReference type="NCBIfam" id="NF006533">
    <property type="entry name" value="PRK09010.1"/>
    <property type="match status" value="1"/>
</dbReference>
<dbReference type="Proteomes" id="UP000254208">
    <property type="component" value="Unassembled WGS sequence"/>
</dbReference>
<evidence type="ECO:0000256" key="1">
    <source>
        <dbReference type="ARBA" id="ARBA00023125"/>
    </source>
</evidence>
<gene>
    <name evidence="5" type="primary">ssb</name>
    <name evidence="5" type="ORF">NCTC11801_00602</name>
</gene>
<dbReference type="InterPro" id="IPR000424">
    <property type="entry name" value="Primosome_PriB/ssb"/>
</dbReference>
<dbReference type="NCBIfam" id="TIGR00621">
    <property type="entry name" value="ssb"/>
    <property type="match status" value="1"/>
</dbReference>
<dbReference type="HAMAP" id="MF_00984">
    <property type="entry name" value="SSB"/>
    <property type="match status" value="1"/>
</dbReference>
<feature type="DNA-binding region" evidence="2">
    <location>
        <begin position="55"/>
        <end position="61"/>
    </location>
</feature>
<dbReference type="AlphaFoldDB" id="A0A379FLU9"/>
<dbReference type="Gene3D" id="2.40.50.140">
    <property type="entry name" value="Nucleic acid-binding proteins"/>
    <property type="match status" value="1"/>
</dbReference>
<dbReference type="Pfam" id="PF00436">
    <property type="entry name" value="SSB"/>
    <property type="match status" value="1"/>
</dbReference>
<evidence type="ECO:0000313" key="6">
    <source>
        <dbReference type="Proteomes" id="UP000254208"/>
    </source>
</evidence>
<feature type="compositionally biased region" description="Gly residues" evidence="4">
    <location>
        <begin position="114"/>
        <end position="132"/>
    </location>
</feature>
<evidence type="ECO:0000313" key="5">
    <source>
        <dbReference type="EMBL" id="SUC29699.1"/>
    </source>
</evidence>
<comment type="caution">
    <text evidence="2">Lacks conserved residue(s) required for the propagation of feature annotation.</text>
</comment>
<feature type="region of interest" description="Disordered" evidence="4">
    <location>
        <begin position="111"/>
        <end position="163"/>
    </location>
</feature>